<dbReference type="GO" id="GO:0016020">
    <property type="term" value="C:membrane"/>
    <property type="evidence" value="ECO:0007669"/>
    <property type="project" value="InterPro"/>
</dbReference>
<evidence type="ECO:0000256" key="8">
    <source>
        <dbReference type="SAM" id="SignalP"/>
    </source>
</evidence>
<feature type="glycosylation site" description="N-linked (GlcNAc...) asparagine" evidence="6">
    <location>
        <position position="103"/>
    </location>
</feature>
<name>J3KRH5_HUMAN</name>
<reference evidence="9" key="5">
    <citation type="submission" date="2025-09" db="UniProtKB">
        <authorList>
            <consortium name="Ensembl"/>
        </authorList>
    </citation>
    <scope>IDENTIFICATION</scope>
</reference>
<protein>
    <submittedName>
        <fullName evidence="9">Angiotensin I converting enzyme</fullName>
    </submittedName>
</protein>
<dbReference type="GO" id="GO:0008237">
    <property type="term" value="F:metallopeptidase activity"/>
    <property type="evidence" value="ECO:0007669"/>
    <property type="project" value="InterPro"/>
</dbReference>
<proteinExistence type="inferred from homology"/>
<organism evidence="9 10">
    <name type="scientific">Homo sapiens</name>
    <name type="common">Human</name>
    <dbReference type="NCBI Taxonomy" id="9606"/>
    <lineage>
        <taxon>Eukaryota</taxon>
        <taxon>Metazoa</taxon>
        <taxon>Chordata</taxon>
        <taxon>Craniata</taxon>
        <taxon>Vertebrata</taxon>
        <taxon>Euteleostomi</taxon>
        <taxon>Mammalia</taxon>
        <taxon>Eutheria</taxon>
        <taxon>Euarchontoglires</taxon>
        <taxon>Primates</taxon>
        <taxon>Haplorrhini</taxon>
        <taxon>Catarrhini</taxon>
        <taxon>Hominidae</taxon>
        <taxon>Homo</taxon>
    </lineage>
</organism>
<reference evidence="9 10" key="2">
    <citation type="journal article" date="2004" name="Nature">
        <title>Finishing the euchromatic sequence of the human genome.</title>
        <authorList>
            <consortium name="International Human Genome Sequencing Consortium"/>
        </authorList>
    </citation>
    <scope>NUCLEOTIDE SEQUENCE [LARGE SCALE GENOMIC DNA]</scope>
</reference>
<dbReference type="ChiTaRS" id="ACE">
    <property type="organism name" value="human"/>
</dbReference>
<evidence type="ECO:0000256" key="4">
    <source>
        <dbReference type="ARBA" id="ARBA00023157"/>
    </source>
</evidence>
<dbReference type="SMR" id="J3KRH5"/>
<keyword evidence="3 8" id="KW-0732">Signal</keyword>
<dbReference type="Ensembl" id="ENST00000582005.5">
    <property type="protein sequence ID" value="ENSP00000462002.1"/>
    <property type="gene ID" value="ENSG00000159640.17"/>
</dbReference>
<reference evidence="9 10" key="3">
    <citation type="journal article" date="2006" name="Nature">
        <title>DNA sequence of human chromosome 17 and analysis of rearrangement in the human lineage.</title>
        <authorList>
            <person name="Zody M.C."/>
            <person name="Garber M."/>
            <person name="Adams D.J."/>
            <person name="Sharpe T."/>
            <person name="Harrow J."/>
            <person name="Lupski J.R."/>
            <person name="Nicholson C."/>
            <person name="Searle S.M."/>
            <person name="Wilming L."/>
            <person name="Young S.K."/>
            <person name="Abouelleil A."/>
            <person name="Allen N.R."/>
            <person name="Bi W."/>
            <person name="Bloom T."/>
            <person name="Borowsky M.L."/>
            <person name="Bugalter B.E."/>
            <person name="Butler J."/>
            <person name="Chang J.L."/>
            <person name="Chen C.K."/>
            <person name="Cook A."/>
            <person name="Corum B."/>
            <person name="Cuomo C.A."/>
            <person name="de Jong P.J."/>
            <person name="DeCaprio D."/>
            <person name="Dewar K."/>
            <person name="FitzGerald M."/>
            <person name="Gilbert J."/>
            <person name="Gibson R."/>
            <person name="Gnerre S."/>
            <person name="Goldstein S."/>
            <person name="Grafham D.V."/>
            <person name="Grocock R."/>
            <person name="Hafez N."/>
            <person name="Hagopian D.S."/>
            <person name="Hart E."/>
            <person name="Norman C.H."/>
            <person name="Humphray S."/>
            <person name="Jaffe D.B."/>
            <person name="Jones M."/>
            <person name="Kamal M."/>
            <person name="Khodiyar V.K."/>
            <person name="LaButti K."/>
            <person name="Laird G."/>
            <person name="Lehoczky J."/>
            <person name="Liu X."/>
            <person name="Lokyitsang T."/>
            <person name="Loveland J."/>
            <person name="Lui A."/>
            <person name="Macdonald P."/>
            <person name="Major J.E."/>
            <person name="Matthews L."/>
            <person name="Mauceli E."/>
            <person name="McCarroll S.A."/>
            <person name="Mihalev A.H."/>
            <person name="Mudge J."/>
            <person name="Nguyen C."/>
            <person name="Nicol R."/>
            <person name="O'Leary S.B."/>
            <person name="Osoegawa K."/>
            <person name="Schwartz D.C."/>
            <person name="Shaw-Smith C."/>
            <person name="Stankiewicz P."/>
            <person name="Steward C."/>
            <person name="Swarbreck D."/>
            <person name="Venkataraman V."/>
            <person name="Whittaker C.A."/>
            <person name="Yang X."/>
            <person name="Zimmer A.R."/>
            <person name="Bradley A."/>
            <person name="Hubbard T."/>
            <person name="Birren B.W."/>
            <person name="Rogers J."/>
            <person name="Lander E.S."/>
            <person name="Nusbaum C."/>
        </authorList>
    </citation>
    <scope>NUCLEOTIDE SEQUENCE [LARGE SCALE GENOMIC DNA]</scope>
</reference>
<dbReference type="SUPFAM" id="SSF55486">
    <property type="entry name" value="Metalloproteases ('zincins'), catalytic domain"/>
    <property type="match status" value="1"/>
</dbReference>
<feature type="chain" id="PRO_5003772081" evidence="8">
    <location>
        <begin position="22"/>
        <end position="145"/>
    </location>
</feature>
<accession>J3KRH5</accession>
<gene>
    <name evidence="9" type="primary">ACE</name>
</gene>
<dbReference type="EMBL" id="AC113554">
    <property type="status" value="NOT_ANNOTATED_CDS"/>
    <property type="molecule type" value="Genomic_DNA"/>
</dbReference>
<evidence type="ECO:0000313" key="10">
    <source>
        <dbReference type="Proteomes" id="UP000005640"/>
    </source>
</evidence>
<keyword evidence="4" id="KW-1015">Disulfide bond</keyword>
<evidence type="ECO:0000313" key="9">
    <source>
        <dbReference type="Ensembl" id="ENSP00000462002.1"/>
    </source>
</evidence>
<dbReference type="OpenTargets" id="ENSG00000159640"/>
<dbReference type="MassIVE" id="J3KRH5"/>
<dbReference type="GO" id="GO:0008241">
    <property type="term" value="F:peptidyl-dipeptidase activity"/>
    <property type="evidence" value="ECO:0007669"/>
    <property type="project" value="InterPro"/>
</dbReference>
<reference evidence="9 10" key="1">
    <citation type="journal article" date="2001" name="Nature">
        <title>Initial sequencing and analysis of the human genome.</title>
        <authorList>
            <consortium name="International Human Genome Sequencing Consortium"/>
            <person name="Lander E.S."/>
            <person name="Linton L.M."/>
            <person name="Birren B."/>
            <person name="Nusbaum C."/>
            <person name="Zody M.C."/>
            <person name="Baldwin J."/>
            <person name="Devon K."/>
            <person name="Dewar K."/>
            <person name="Doyle M."/>
            <person name="FitzHugh W."/>
            <person name="Funke R."/>
            <person name="Gage D."/>
            <person name="Harris K."/>
            <person name="Heaford A."/>
            <person name="Howland J."/>
            <person name="Kann L."/>
            <person name="Lehoczky J."/>
            <person name="LeVine R."/>
            <person name="McEwan P."/>
            <person name="McKernan K."/>
            <person name="Meldrim J."/>
            <person name="Mesirov J.P."/>
            <person name="Miranda C."/>
            <person name="Morris W."/>
            <person name="Naylor J."/>
            <person name="Raymond C."/>
            <person name="Rosetti M."/>
            <person name="Santos R."/>
            <person name="Sheridan A."/>
            <person name="Sougnez C."/>
            <person name="Stange-Thomann N."/>
            <person name="Stojanovic N."/>
            <person name="Subramanian A."/>
            <person name="Wyman D."/>
            <person name="Rogers J."/>
            <person name="Sulston J."/>
            <person name="Ainscough R."/>
            <person name="Beck S."/>
            <person name="Bentley D."/>
            <person name="Burton J."/>
            <person name="Clee C."/>
            <person name="Carter N."/>
            <person name="Coulson A."/>
            <person name="Deadman R."/>
            <person name="Deloukas P."/>
            <person name="Dunham A."/>
            <person name="Dunham I."/>
            <person name="Durbin R."/>
            <person name="French L."/>
            <person name="Grafham D."/>
            <person name="Gregory S."/>
            <person name="Hubbard T."/>
            <person name="Humphray S."/>
            <person name="Hunt A."/>
            <person name="Jones M."/>
            <person name="Lloyd C."/>
            <person name="McMurray A."/>
            <person name="Matthews L."/>
            <person name="Mercer S."/>
            <person name="Milne S."/>
            <person name="Mullikin J.C."/>
            <person name="Mungall A."/>
            <person name="Plumb R."/>
            <person name="Ross M."/>
            <person name="Shownkeen R."/>
            <person name="Sims S."/>
            <person name="Waterston R.H."/>
            <person name="Wilson R.K."/>
            <person name="Hillier L.W."/>
            <person name="McPherson J.D."/>
            <person name="Marra M.A."/>
            <person name="Mardis E.R."/>
            <person name="Fulton L.A."/>
            <person name="Chinwalla A.T."/>
            <person name="Pepin K.H."/>
            <person name="Gish W.R."/>
            <person name="Chissoe S.L."/>
            <person name="Wendl M.C."/>
            <person name="Delehaunty K.D."/>
            <person name="Miner T.L."/>
            <person name="Delehaunty A."/>
            <person name="Kramer J.B."/>
            <person name="Cook L.L."/>
            <person name="Fulton R.S."/>
            <person name="Johnson D.L."/>
            <person name="Minx P.J."/>
            <person name="Clifton S.W."/>
            <person name="Hawkins T."/>
            <person name="Branscomb E."/>
            <person name="Predki P."/>
            <person name="Richardson P."/>
            <person name="Wenning S."/>
            <person name="Slezak T."/>
            <person name="Doggett N."/>
            <person name="Cheng J.F."/>
            <person name="Olsen A."/>
            <person name="Lucas S."/>
            <person name="Elkin C."/>
            <person name="Uberbacher E."/>
            <person name="Frazier M."/>
            <person name="Gibbs R.A."/>
            <person name="Muzny D.M."/>
            <person name="Scherer S.E."/>
            <person name="Bouck J.B."/>
            <person name="Sodergren E.J."/>
            <person name="Worley K.C."/>
            <person name="Rives C.M."/>
            <person name="Gorrell J.H."/>
            <person name="Metzker M.L."/>
            <person name="Naylor S.L."/>
            <person name="Kucherlapati R.S."/>
            <person name="Nelson D.L."/>
            <person name="Weinstock G.M."/>
            <person name="Sakaki Y."/>
            <person name="Fujiyama A."/>
            <person name="Hattori M."/>
            <person name="Yada T."/>
            <person name="Toyoda A."/>
            <person name="Itoh T."/>
            <person name="Kawagoe C."/>
            <person name="Watanabe H."/>
            <person name="Totoki Y."/>
            <person name="Taylor T."/>
            <person name="Weissenbach J."/>
            <person name="Heilig R."/>
            <person name="Saurin W."/>
            <person name="Artiguenave F."/>
            <person name="Brottier P."/>
            <person name="Bruls T."/>
            <person name="Pelletier E."/>
            <person name="Robert C."/>
            <person name="Wincker P."/>
            <person name="Smith D.R."/>
            <person name="Doucette-Stamm L."/>
            <person name="Rubenfield M."/>
            <person name="Weinstock K."/>
            <person name="Lee H.M."/>
            <person name="Dubois J."/>
            <person name="Rosenthal A."/>
            <person name="Platzer M."/>
            <person name="Nyakatura G."/>
            <person name="Taudien S."/>
            <person name="Rump A."/>
            <person name="Yang H."/>
            <person name="Yu J."/>
            <person name="Wang J."/>
            <person name="Huang G."/>
            <person name="Gu J."/>
            <person name="Hood L."/>
            <person name="Rowen L."/>
            <person name="Madan A."/>
            <person name="Qin S."/>
            <person name="Davis R.W."/>
            <person name="Federspiel N.A."/>
            <person name="Abola A.P."/>
            <person name="Proctor M.J."/>
            <person name="Myers R.M."/>
            <person name="Schmutz J."/>
            <person name="Dickson M."/>
            <person name="Grimwood J."/>
            <person name="Cox D.R."/>
            <person name="Olson M.V."/>
            <person name="Kaul R."/>
            <person name="Raymond C."/>
            <person name="Shimizu N."/>
            <person name="Kawasaki K."/>
            <person name="Minoshima S."/>
            <person name="Evans G.A."/>
            <person name="Athanasiou M."/>
            <person name="Schultz R."/>
            <person name="Roe B.A."/>
            <person name="Chen F."/>
            <person name="Pan H."/>
            <person name="Ramser J."/>
            <person name="Lehrach H."/>
            <person name="Reinhardt R."/>
            <person name="McCombie W.R."/>
            <person name="de la Bastide M."/>
            <person name="Dedhia N."/>
            <person name="Blocker H."/>
            <person name="Hornischer K."/>
            <person name="Nordsiek G."/>
            <person name="Agarwala R."/>
            <person name="Aravind L."/>
            <person name="Bailey J.A."/>
            <person name="Bateman A."/>
            <person name="Batzoglou S."/>
            <person name="Birney E."/>
            <person name="Bork P."/>
            <person name="Brown D.G."/>
            <person name="Burge C.B."/>
            <person name="Cerutti L."/>
            <person name="Chen H.C."/>
            <person name="Church D."/>
            <person name="Clamp M."/>
            <person name="Copley R.R."/>
            <person name="Doerks T."/>
            <person name="Eddy S.R."/>
            <person name="Eichler E.E."/>
            <person name="Furey T.S."/>
            <person name="Galagan J."/>
            <person name="Gilbert J.G."/>
            <person name="Harmon C."/>
            <person name="Hayashizaki Y."/>
            <person name="Haussler D."/>
            <person name="Hermjakob H."/>
            <person name="Hokamp K."/>
            <person name="Jang W."/>
            <person name="Johnson L.S."/>
            <person name="Jones T.A."/>
            <person name="Kasif S."/>
            <person name="Kaspryzk A."/>
            <person name="Kennedy S."/>
            <person name="Kent W.J."/>
            <person name="Kitts P."/>
            <person name="Koonin E.V."/>
            <person name="Korf I."/>
            <person name="Kulp D."/>
            <person name="Lancet D."/>
            <person name="Lowe T.M."/>
            <person name="McLysaght A."/>
            <person name="Mikkelsen T."/>
            <person name="Moran J.V."/>
            <person name="Mulder N."/>
            <person name="Pollara V.J."/>
            <person name="Ponting C.P."/>
            <person name="Schuler G."/>
            <person name="Schultz J."/>
            <person name="Slater G."/>
            <person name="Smit A.F."/>
            <person name="Stupka E."/>
            <person name="Szustakowski J."/>
            <person name="Thierry-Mieg D."/>
            <person name="Thierry-Mieg J."/>
            <person name="Wagner L."/>
            <person name="Wallis J."/>
            <person name="Wheeler R."/>
            <person name="Williams A."/>
            <person name="Wolf Y.I."/>
            <person name="Wolfe K.H."/>
            <person name="Yang S.P."/>
            <person name="Yeh R.F."/>
            <person name="Collins F."/>
            <person name="Guyer M.S."/>
            <person name="Peterson J."/>
            <person name="Felsenfeld A."/>
            <person name="Wetterstrand K.A."/>
            <person name="Patrinos A."/>
            <person name="Morgan M.J."/>
            <person name="de Jong P."/>
            <person name="Catanese J.J."/>
            <person name="Osoegawa K."/>
            <person name="Shizuya H."/>
            <person name="Choi S."/>
            <person name="Chen Y.J."/>
        </authorList>
    </citation>
    <scope>NUCLEOTIDE SEQUENCE [LARGE SCALE GENOMIC DNA]</scope>
</reference>
<evidence type="ECO:0000256" key="5">
    <source>
        <dbReference type="ARBA" id="ARBA00023180"/>
    </source>
</evidence>
<dbReference type="Proteomes" id="UP000005640">
    <property type="component" value="Chromosome 17"/>
</dbReference>
<reference evidence="9" key="4">
    <citation type="submission" date="2025-08" db="UniProtKB">
        <authorList>
            <consortium name="Ensembl"/>
        </authorList>
    </citation>
    <scope>IDENTIFICATION</scope>
</reference>
<dbReference type="VEuPathDB" id="HostDB:ENSG00000159640"/>
<dbReference type="GeneTree" id="ENSGT00940000162051"/>
<comment type="cofactor">
    <cofactor evidence="1">
        <name>chloride</name>
        <dbReference type="ChEBI" id="CHEBI:17996"/>
    </cofactor>
</comment>
<dbReference type="HOGENOM" id="CLU_1786248_0_0_1"/>
<feature type="region of interest" description="Disordered" evidence="7">
    <location>
        <begin position="36"/>
        <end position="67"/>
    </location>
</feature>
<evidence type="ECO:0000256" key="7">
    <source>
        <dbReference type="SAM" id="MobiDB-lite"/>
    </source>
</evidence>
<dbReference type="Pfam" id="PF01401">
    <property type="entry name" value="Peptidase_M2"/>
    <property type="match status" value="1"/>
</dbReference>
<dbReference type="Bgee" id="ENSG00000159640">
    <property type="expression patterns" value="Expressed in ileal mucosa and 109 other cell types or tissues"/>
</dbReference>
<keyword evidence="5 6" id="KW-0325">Glycoprotein</keyword>
<dbReference type="Ensembl" id="ENST00000582005.5">
    <property type="protein sequence ID" value="ENSP00000462002.1"/>
    <property type="gene ID" value="ENSG00000159640.18"/>
</dbReference>
<dbReference type="GO" id="GO:0006508">
    <property type="term" value="P:proteolysis"/>
    <property type="evidence" value="ECO:0007669"/>
    <property type="project" value="InterPro"/>
</dbReference>
<evidence type="ECO:0000256" key="6">
    <source>
        <dbReference type="PIRSR" id="PIRSR601548-10"/>
    </source>
</evidence>
<dbReference type="HGNC" id="HGNC:2707">
    <property type="gene designation" value="ACE"/>
</dbReference>
<dbReference type="OrthoDB" id="10029630at2759"/>
<evidence type="ECO:0000256" key="1">
    <source>
        <dbReference type="ARBA" id="ARBA00001923"/>
    </source>
</evidence>
<feature type="compositionally biased region" description="Low complexity" evidence="7">
    <location>
        <begin position="41"/>
        <end position="65"/>
    </location>
</feature>
<dbReference type="UCSC" id="uc060inz.1">
    <property type="organism name" value="human"/>
</dbReference>
<keyword evidence="10" id="KW-1185">Reference proteome</keyword>
<dbReference type="AlphaFoldDB" id="J3KRH5"/>
<sequence length="145" mass="15727">MGQGWATAGLPSLLFLLLCYGHPLLVPSQEASQQVTVTHGTSSQATTSSQTTTHQATAHQTSAQSPNLVTDEAEASKFVEEYDRTSQVVWNEYAEANWNYNTNITTETSKILGLYDTWGSSLLCPCLDMCCLTAGIQGGCRRTCK</sequence>
<comment type="similarity">
    <text evidence="2">Belongs to the peptidase M2 family.</text>
</comment>
<evidence type="ECO:0000256" key="2">
    <source>
        <dbReference type="ARBA" id="ARBA00008139"/>
    </source>
</evidence>
<dbReference type="ExpressionAtlas" id="J3KRH5">
    <property type="expression patterns" value="baseline and differential"/>
</dbReference>
<dbReference type="InterPro" id="IPR001548">
    <property type="entry name" value="Peptidase_M2"/>
</dbReference>
<feature type="signal peptide" evidence="8">
    <location>
        <begin position="1"/>
        <end position="21"/>
    </location>
</feature>
<evidence type="ECO:0000256" key="3">
    <source>
        <dbReference type="ARBA" id="ARBA00022729"/>
    </source>
</evidence>